<feature type="coiled-coil region" evidence="1">
    <location>
        <begin position="252"/>
        <end position="279"/>
    </location>
</feature>
<evidence type="ECO:0000256" key="3">
    <source>
        <dbReference type="SAM" id="SignalP"/>
    </source>
</evidence>
<keyword evidence="3" id="KW-0732">Signal</keyword>
<evidence type="ECO:0000256" key="1">
    <source>
        <dbReference type="SAM" id="Coils"/>
    </source>
</evidence>
<protein>
    <submittedName>
        <fullName evidence="4">Uncharacterized protein</fullName>
    </submittedName>
</protein>
<dbReference type="AlphaFoldDB" id="A0AAN8XIK9"/>
<organism evidence="4 5">
    <name type="scientific">Halocaridina rubra</name>
    <name type="common">Hawaiian red shrimp</name>
    <dbReference type="NCBI Taxonomy" id="373956"/>
    <lineage>
        <taxon>Eukaryota</taxon>
        <taxon>Metazoa</taxon>
        <taxon>Ecdysozoa</taxon>
        <taxon>Arthropoda</taxon>
        <taxon>Crustacea</taxon>
        <taxon>Multicrustacea</taxon>
        <taxon>Malacostraca</taxon>
        <taxon>Eumalacostraca</taxon>
        <taxon>Eucarida</taxon>
        <taxon>Decapoda</taxon>
        <taxon>Pleocyemata</taxon>
        <taxon>Caridea</taxon>
        <taxon>Atyoidea</taxon>
        <taxon>Atyidae</taxon>
        <taxon>Halocaridina</taxon>
    </lineage>
</organism>
<dbReference type="Gene3D" id="1.20.1170.10">
    <property type="match status" value="1"/>
</dbReference>
<feature type="coiled-coil region" evidence="1">
    <location>
        <begin position="321"/>
        <end position="383"/>
    </location>
</feature>
<evidence type="ECO:0000313" key="4">
    <source>
        <dbReference type="EMBL" id="KAK7082323.1"/>
    </source>
</evidence>
<proteinExistence type="predicted"/>
<keyword evidence="2" id="KW-0812">Transmembrane</keyword>
<name>A0AAN8XIK9_HALRR</name>
<sequence length="569" mass="64434">MDASVLKVLLCLFLQTTFLLVAGDKGKHLTVSDLITPVALSKSDMVKQDGPDRTPQFHSSLKLDEAPSVKSVIENAPNPSSELHTFVDDILERTKRSDATTCNHNIVDSLSQAAREACNATIDIDKYIYQVKSVSPVRISSFYEERLKDVVNNYNVDLKSAQRKYNEWRMQGGSIFSELKDTFTAAKEFEPQFNAEFEKSQMRIDAIVNRNVREIMNMEADIRMIQTDIADIQAVINLTSSSKALAFMTNSLTQKRLALEELLNNKERADTELELMELISFLEFVNESVGAIRSKAVATESRVEVFRENITRDSGIFLRHRAQAQVQLERLQAQRISYINERSRLQNEKQELEANIVKVSDKIRNLSNQYVRSKEELAKILSTIQHKQREAKDKQIAGGVLMIIPIFGWIAGATLLGLSIDEESRLANHKRNLIRNYEQMLEVEKTQVNSLHSEIEYAIRRIRANDAKLNRINSELSNFGSLNRDLDKILKDIGSILPAVNKALSSTDKLKKVFNGLVIDLNRMIEAAKDGKMSGLSKNLSEFIYNGISTLKCKWEQASVRIVTLGECK</sequence>
<feature type="transmembrane region" description="Helical" evidence="2">
    <location>
        <begin position="396"/>
        <end position="420"/>
    </location>
</feature>
<comment type="caution">
    <text evidence="4">The sequence shown here is derived from an EMBL/GenBank/DDBJ whole genome shotgun (WGS) entry which is preliminary data.</text>
</comment>
<keyword evidence="2" id="KW-1133">Transmembrane helix</keyword>
<feature type="signal peptide" evidence="3">
    <location>
        <begin position="1"/>
        <end position="23"/>
    </location>
</feature>
<evidence type="ECO:0000313" key="5">
    <source>
        <dbReference type="Proteomes" id="UP001381693"/>
    </source>
</evidence>
<gene>
    <name evidence="4" type="ORF">SK128_025297</name>
</gene>
<reference evidence="4 5" key="1">
    <citation type="submission" date="2023-11" db="EMBL/GenBank/DDBJ databases">
        <title>Halocaridina rubra genome assembly.</title>
        <authorList>
            <person name="Smith C."/>
        </authorList>
    </citation>
    <scope>NUCLEOTIDE SEQUENCE [LARGE SCALE GENOMIC DNA]</scope>
    <source>
        <strain evidence="4">EP-1</strain>
        <tissue evidence="4">Whole</tissue>
    </source>
</reference>
<dbReference type="Proteomes" id="UP001381693">
    <property type="component" value="Unassembled WGS sequence"/>
</dbReference>
<dbReference type="EMBL" id="JAXCGZ010004076">
    <property type="protein sequence ID" value="KAK7082323.1"/>
    <property type="molecule type" value="Genomic_DNA"/>
</dbReference>
<evidence type="ECO:0000256" key="2">
    <source>
        <dbReference type="SAM" id="Phobius"/>
    </source>
</evidence>
<keyword evidence="5" id="KW-1185">Reference proteome</keyword>
<feature type="coiled-coil region" evidence="1">
    <location>
        <begin position="144"/>
        <end position="171"/>
    </location>
</feature>
<keyword evidence="2" id="KW-0472">Membrane</keyword>
<accession>A0AAN8XIK9</accession>
<keyword evidence="1" id="KW-0175">Coiled coil</keyword>
<feature type="chain" id="PRO_5043031491" evidence="3">
    <location>
        <begin position="24"/>
        <end position="569"/>
    </location>
</feature>